<dbReference type="STRING" id="245187.SAMN04488003_11713"/>
<dbReference type="AlphaFoldDB" id="A0A1H8GNW8"/>
<reference evidence="1 2" key="1">
    <citation type="submission" date="2016-10" db="EMBL/GenBank/DDBJ databases">
        <authorList>
            <person name="de Groot N.N."/>
        </authorList>
    </citation>
    <scope>NUCLEOTIDE SEQUENCE [LARGE SCALE GENOMIC DNA]</scope>
    <source>
        <strain evidence="1 2">DSM 16213</strain>
    </source>
</reference>
<organism evidence="1 2">
    <name type="scientific">Loktanella fryxellensis</name>
    <dbReference type="NCBI Taxonomy" id="245187"/>
    <lineage>
        <taxon>Bacteria</taxon>
        <taxon>Pseudomonadati</taxon>
        <taxon>Pseudomonadota</taxon>
        <taxon>Alphaproteobacteria</taxon>
        <taxon>Rhodobacterales</taxon>
        <taxon>Roseobacteraceae</taxon>
        <taxon>Loktanella</taxon>
    </lineage>
</organism>
<protein>
    <submittedName>
        <fullName evidence="1">Uncharacterized protein</fullName>
    </submittedName>
</protein>
<evidence type="ECO:0000313" key="2">
    <source>
        <dbReference type="Proteomes" id="UP000199585"/>
    </source>
</evidence>
<dbReference type="EMBL" id="FOCI01000017">
    <property type="protein sequence ID" value="SEN45197.1"/>
    <property type="molecule type" value="Genomic_DNA"/>
</dbReference>
<evidence type="ECO:0000313" key="1">
    <source>
        <dbReference type="EMBL" id="SEN45197.1"/>
    </source>
</evidence>
<gene>
    <name evidence="1" type="ORF">SAMN04488003_11713</name>
</gene>
<dbReference type="Proteomes" id="UP000199585">
    <property type="component" value="Unassembled WGS sequence"/>
</dbReference>
<name>A0A1H8GNW8_9RHOB</name>
<proteinExistence type="predicted"/>
<keyword evidence="2" id="KW-1185">Reference proteome</keyword>
<sequence length="83" mass="8640">MTGAGMPVPQRPLPMRSAVYTAVADTAPPAAKPAGGLHWSIASQTPGARDAILFDHDPCASLAPWPLRAIRRTGTRPDPAGQT</sequence>
<accession>A0A1H8GNW8</accession>